<dbReference type="PANTHER" id="PTHR43318:SF2">
    <property type="entry name" value="UDP-N-ACETYLGLUCOSAMINE 4,6-DEHYDRATASE (INVERTING)"/>
    <property type="match status" value="1"/>
</dbReference>
<sequence length="333" mass="37766">MSNINCLENKTVLITGGTGSFGKNFIKHLLINSKAKKIIVFSRDELKQFNMARELNDERLRFFIGDVRDKDRLMRAFYGVDIVIHAAALKQVPTIEYNPFEAVKTNILGSQNVIDAAIDQGVEKVLLISTDKAAQPINLYGSTKLCAEKLFISGNAYSGGKTRFSCVRYGNVIGSRGSIVETLVNKPKGEKVLITDERMTRFWLILEQSFVLVLFALDNMVGGEIFIPKVPSMKIIDIIDIITPDSIREIIGIRPGEKVHEMLLTREESRHAVALDKYFVIIPEHKEIFNMDNFKKYTDKGEGLPQDYYFASDTNENWLSDDDFREIVENLKV</sequence>
<dbReference type="EMBL" id="MNUU01000004">
    <property type="protein sequence ID" value="OIO08694.1"/>
    <property type="molecule type" value="Genomic_DNA"/>
</dbReference>
<organism evidence="3 4">
    <name type="scientific">Candidatus Falkowbacteria bacterium CG1_02_37_44</name>
    <dbReference type="NCBI Taxonomy" id="1805146"/>
    <lineage>
        <taxon>Bacteria</taxon>
        <taxon>Candidatus Falkowiibacteriota</taxon>
    </lineage>
</organism>
<dbReference type="InterPro" id="IPR036291">
    <property type="entry name" value="NAD(P)-bd_dom_sf"/>
</dbReference>
<evidence type="ECO:0000313" key="4">
    <source>
        <dbReference type="Proteomes" id="UP000183192"/>
    </source>
</evidence>
<evidence type="ECO:0000259" key="2">
    <source>
        <dbReference type="Pfam" id="PF02719"/>
    </source>
</evidence>
<dbReference type="InterPro" id="IPR003869">
    <property type="entry name" value="Polysac_CapD-like"/>
</dbReference>
<name>A0A1J4TDX0_9BACT</name>
<dbReference type="NCBIfam" id="TIGR03589">
    <property type="entry name" value="PseB"/>
    <property type="match status" value="1"/>
</dbReference>
<dbReference type="STRING" id="1805146.AUJ27_00300"/>
<feature type="domain" description="Polysaccharide biosynthesis protein CapD-like" evidence="2">
    <location>
        <begin position="12"/>
        <end position="281"/>
    </location>
</feature>
<comment type="similarity">
    <text evidence="1">Belongs to the polysaccharide synthase family.</text>
</comment>
<dbReference type="SUPFAM" id="SSF51735">
    <property type="entry name" value="NAD(P)-binding Rossmann-fold domains"/>
    <property type="match status" value="1"/>
</dbReference>
<dbReference type="InterPro" id="IPR051203">
    <property type="entry name" value="Polysaccharide_Synthase-Rel"/>
</dbReference>
<dbReference type="Pfam" id="PF02719">
    <property type="entry name" value="Polysacc_synt_2"/>
    <property type="match status" value="1"/>
</dbReference>
<proteinExistence type="inferred from homology"/>
<dbReference type="CDD" id="cd05237">
    <property type="entry name" value="UDP_invert_4-6DH_SDR_e"/>
    <property type="match status" value="1"/>
</dbReference>
<dbReference type="AlphaFoldDB" id="A0A1J4TDX0"/>
<dbReference type="Proteomes" id="UP000183192">
    <property type="component" value="Unassembled WGS sequence"/>
</dbReference>
<comment type="caution">
    <text evidence="3">The sequence shown here is derived from an EMBL/GenBank/DDBJ whole genome shotgun (WGS) entry which is preliminary data.</text>
</comment>
<dbReference type="PANTHER" id="PTHR43318">
    <property type="entry name" value="UDP-N-ACETYLGLUCOSAMINE 4,6-DEHYDRATASE"/>
    <property type="match status" value="1"/>
</dbReference>
<evidence type="ECO:0000313" key="3">
    <source>
        <dbReference type="EMBL" id="OIO08694.1"/>
    </source>
</evidence>
<dbReference type="InterPro" id="IPR020025">
    <property type="entry name" value="PseB"/>
</dbReference>
<gene>
    <name evidence="3" type="ORF">AUJ27_00300</name>
</gene>
<dbReference type="Gene3D" id="3.40.50.720">
    <property type="entry name" value="NAD(P)-binding Rossmann-like Domain"/>
    <property type="match status" value="1"/>
</dbReference>
<accession>A0A1J4TDX0</accession>
<evidence type="ECO:0000256" key="1">
    <source>
        <dbReference type="ARBA" id="ARBA00007430"/>
    </source>
</evidence>
<reference evidence="3 4" key="1">
    <citation type="journal article" date="2016" name="Environ. Microbiol.">
        <title>Genomic resolution of a cold subsurface aquifer community provides metabolic insights for novel microbes adapted to high CO concentrations.</title>
        <authorList>
            <person name="Probst A.J."/>
            <person name="Castelle C.J."/>
            <person name="Singh A."/>
            <person name="Brown C.T."/>
            <person name="Anantharaman K."/>
            <person name="Sharon I."/>
            <person name="Hug L.A."/>
            <person name="Burstein D."/>
            <person name="Emerson J.B."/>
            <person name="Thomas B.C."/>
            <person name="Banfield J.F."/>
        </authorList>
    </citation>
    <scope>NUCLEOTIDE SEQUENCE [LARGE SCALE GENOMIC DNA]</scope>
    <source>
        <strain evidence="3">CG1_02_37_44</strain>
    </source>
</reference>
<protein>
    <submittedName>
        <fullName evidence="3">UDP-N-acetylglucosamine 4,6-dehydratase (Inverting)</fullName>
    </submittedName>
</protein>